<proteinExistence type="predicted"/>
<dbReference type="AlphaFoldDB" id="A0A6C0HF09"/>
<reference evidence="1" key="1">
    <citation type="journal article" date="2020" name="Nature">
        <title>Giant virus diversity and host interactions through global metagenomics.</title>
        <authorList>
            <person name="Schulz F."/>
            <person name="Roux S."/>
            <person name="Paez-Espino D."/>
            <person name="Jungbluth S."/>
            <person name="Walsh D.A."/>
            <person name="Denef V.J."/>
            <person name="McMahon K.D."/>
            <person name="Konstantinidis K.T."/>
            <person name="Eloe-Fadrosh E.A."/>
            <person name="Kyrpides N.C."/>
            <person name="Woyke T."/>
        </authorList>
    </citation>
    <scope>NUCLEOTIDE SEQUENCE</scope>
    <source>
        <strain evidence="1">GVMAG-M-3300023179-97</strain>
    </source>
</reference>
<name>A0A6C0HF09_9ZZZZ</name>
<evidence type="ECO:0000313" key="1">
    <source>
        <dbReference type="EMBL" id="QHT78967.1"/>
    </source>
</evidence>
<sequence>MDKFPVFINNLWYSWTPVPGIDSTIGILSLQVAAVVYVQSILQGTSEDKAQQLAEKTAFTHHYRVTY</sequence>
<organism evidence="1">
    <name type="scientific">viral metagenome</name>
    <dbReference type="NCBI Taxonomy" id="1070528"/>
    <lineage>
        <taxon>unclassified sequences</taxon>
        <taxon>metagenomes</taxon>
        <taxon>organismal metagenomes</taxon>
    </lineage>
</organism>
<protein>
    <submittedName>
        <fullName evidence="1">Uncharacterized protein</fullName>
    </submittedName>
</protein>
<accession>A0A6C0HF09</accession>
<dbReference type="EMBL" id="MN739943">
    <property type="protein sequence ID" value="QHT78967.1"/>
    <property type="molecule type" value="Genomic_DNA"/>
</dbReference>